<dbReference type="InterPro" id="IPR050114">
    <property type="entry name" value="UPF0173_UPF0282_UlaG_hydrolase"/>
</dbReference>
<evidence type="ECO:0000256" key="1">
    <source>
        <dbReference type="SAM" id="MobiDB-lite"/>
    </source>
</evidence>
<dbReference type="Pfam" id="PF12706">
    <property type="entry name" value="Lactamase_B_2"/>
    <property type="match status" value="1"/>
</dbReference>
<protein>
    <recommendedName>
        <fullName evidence="2">Metallo-beta-lactamase domain-containing protein</fullName>
    </recommendedName>
</protein>
<feature type="domain" description="Metallo-beta-lactamase" evidence="2">
    <location>
        <begin position="9"/>
        <end position="179"/>
    </location>
</feature>
<feature type="region of interest" description="Disordered" evidence="1">
    <location>
        <begin position="132"/>
        <end position="159"/>
    </location>
</feature>
<evidence type="ECO:0000313" key="3">
    <source>
        <dbReference type="EMBL" id="SVA07009.1"/>
    </source>
</evidence>
<accession>A0A381SU76</accession>
<name>A0A381SU76_9ZZZZ</name>
<evidence type="ECO:0000259" key="2">
    <source>
        <dbReference type="SMART" id="SM00849"/>
    </source>
</evidence>
<dbReference type="AlphaFoldDB" id="A0A381SU76"/>
<dbReference type="InterPro" id="IPR036866">
    <property type="entry name" value="RibonucZ/Hydroxyglut_hydro"/>
</dbReference>
<dbReference type="InterPro" id="IPR001279">
    <property type="entry name" value="Metallo-B-lactamas"/>
</dbReference>
<reference evidence="3" key="1">
    <citation type="submission" date="2018-05" db="EMBL/GenBank/DDBJ databases">
        <authorList>
            <person name="Lanie J.A."/>
            <person name="Ng W.-L."/>
            <person name="Kazmierczak K.M."/>
            <person name="Andrzejewski T.M."/>
            <person name="Davidsen T.M."/>
            <person name="Wayne K.J."/>
            <person name="Tettelin H."/>
            <person name="Glass J.I."/>
            <person name="Rusch D."/>
            <person name="Podicherti R."/>
            <person name="Tsui H.-C.T."/>
            <person name="Winkler M.E."/>
        </authorList>
    </citation>
    <scope>NUCLEOTIDE SEQUENCE</scope>
</reference>
<proteinExistence type="predicted"/>
<dbReference type="EMBL" id="UINC01003515">
    <property type="protein sequence ID" value="SVA07009.1"/>
    <property type="molecule type" value="Genomic_DNA"/>
</dbReference>
<dbReference type="SMART" id="SM00849">
    <property type="entry name" value="Lactamase_B"/>
    <property type="match status" value="1"/>
</dbReference>
<dbReference type="PANTHER" id="PTHR43546:SF3">
    <property type="entry name" value="UPF0173 METAL-DEPENDENT HYDROLASE MJ1163"/>
    <property type="match status" value="1"/>
</dbReference>
<dbReference type="PANTHER" id="PTHR43546">
    <property type="entry name" value="UPF0173 METAL-DEPENDENT HYDROLASE MJ1163-RELATED"/>
    <property type="match status" value="1"/>
</dbReference>
<gene>
    <name evidence="3" type="ORF">METZ01_LOCUS59863</name>
</gene>
<sequence>MSIKLDWLGCATFRLLIDDLTIFLDTYIDRVSSAPNVGISTAEIKNADFIFIGHSHFDHIGGADIIAKNTGAEVIGSNESVRILIEAGVPREQLRRAQGGERYRLSDSVTVRVYPSLHSCIWIPNTFRPRTDESQTGHLNLTENERWEPRNPDPLPKATDSNLIKEIEDHRKETLGSNDIGGALCFLFETPQGSIFFQDTSGCWTGVVSDLTADAAILAMAGRPNIDGEPIQGSLTDYIGLMASMLKPKEIILGHHDDWMPPRTKDDSNPKSLKPVIDRINLVRPGTVFHQPKYLDETELLK</sequence>
<dbReference type="Gene3D" id="3.60.15.10">
    <property type="entry name" value="Ribonuclease Z/Hydroxyacylglutathione hydrolase-like"/>
    <property type="match status" value="1"/>
</dbReference>
<dbReference type="SUPFAM" id="SSF56281">
    <property type="entry name" value="Metallo-hydrolase/oxidoreductase"/>
    <property type="match status" value="1"/>
</dbReference>
<organism evidence="3">
    <name type="scientific">marine metagenome</name>
    <dbReference type="NCBI Taxonomy" id="408172"/>
    <lineage>
        <taxon>unclassified sequences</taxon>
        <taxon>metagenomes</taxon>
        <taxon>ecological metagenomes</taxon>
    </lineage>
</organism>